<dbReference type="Proteomes" id="UP000225379">
    <property type="component" value="Unassembled WGS sequence"/>
</dbReference>
<keyword evidence="3" id="KW-1185">Reference proteome</keyword>
<evidence type="ECO:0000256" key="1">
    <source>
        <dbReference type="SAM" id="Phobius"/>
    </source>
</evidence>
<dbReference type="AlphaFoldDB" id="A0A2B8BNE2"/>
<proteinExistence type="predicted"/>
<feature type="transmembrane region" description="Helical" evidence="1">
    <location>
        <begin position="43"/>
        <end position="59"/>
    </location>
</feature>
<gene>
    <name evidence="2" type="ORF">CRT60_03560</name>
</gene>
<feature type="transmembrane region" description="Helical" evidence="1">
    <location>
        <begin position="12"/>
        <end position="31"/>
    </location>
</feature>
<reference evidence="3" key="1">
    <citation type="submission" date="2017-10" db="EMBL/GenBank/DDBJ databases">
        <authorList>
            <person name="Kravchenko I.K."/>
            <person name="Grouzdev D.S."/>
        </authorList>
    </citation>
    <scope>NUCLEOTIDE SEQUENCE [LARGE SCALE GENOMIC DNA]</scope>
    <source>
        <strain evidence="3">B2</strain>
    </source>
</reference>
<sequence length="141" mass="15095">MDDLFSLLRKVTLLVGTAWLAIAFLSGGAGLDGWLVLDMARRAVLPILLVTGASWWLLAERTSAQTLAALLPAVAGIVWFVIWPWLDVWGQAAATVPSVLSYTGSVIDETNLPWYATDPGQWGGLALCAVATVAGWAWGRD</sequence>
<comment type="caution">
    <text evidence="2">The sequence shown here is derived from an EMBL/GenBank/DDBJ whole genome shotgun (WGS) entry which is preliminary data.</text>
</comment>
<evidence type="ECO:0000313" key="2">
    <source>
        <dbReference type="EMBL" id="PGH59068.1"/>
    </source>
</evidence>
<keyword evidence="1" id="KW-0812">Transmembrane</keyword>
<protein>
    <submittedName>
        <fullName evidence="2">Uncharacterized protein</fullName>
    </submittedName>
</protein>
<dbReference type="EMBL" id="PDKW01000037">
    <property type="protein sequence ID" value="PGH59068.1"/>
    <property type="molecule type" value="Genomic_DNA"/>
</dbReference>
<accession>A0A2B8BNE2</accession>
<organism evidence="2 3">
    <name type="scientific">Azospirillum palustre</name>
    <dbReference type="NCBI Taxonomy" id="2044885"/>
    <lineage>
        <taxon>Bacteria</taxon>
        <taxon>Pseudomonadati</taxon>
        <taxon>Pseudomonadota</taxon>
        <taxon>Alphaproteobacteria</taxon>
        <taxon>Rhodospirillales</taxon>
        <taxon>Azospirillaceae</taxon>
        <taxon>Azospirillum</taxon>
    </lineage>
</organism>
<keyword evidence="1" id="KW-1133">Transmembrane helix</keyword>
<feature type="transmembrane region" description="Helical" evidence="1">
    <location>
        <begin position="122"/>
        <end position="139"/>
    </location>
</feature>
<name>A0A2B8BNE2_9PROT</name>
<feature type="transmembrane region" description="Helical" evidence="1">
    <location>
        <begin position="66"/>
        <end position="86"/>
    </location>
</feature>
<keyword evidence="1" id="KW-0472">Membrane</keyword>
<evidence type="ECO:0000313" key="3">
    <source>
        <dbReference type="Proteomes" id="UP000225379"/>
    </source>
</evidence>